<evidence type="ECO:0000256" key="5">
    <source>
        <dbReference type="ARBA" id="ARBA00011157"/>
    </source>
</evidence>
<proteinExistence type="inferred from homology"/>
<dbReference type="EMBL" id="CAXHTA020000002">
    <property type="protein sequence ID" value="CAL5219353.1"/>
    <property type="molecule type" value="Genomic_DNA"/>
</dbReference>
<dbReference type="PANTHER" id="PTHR10705">
    <property type="entry name" value="DOLICHYL-DIPHOSPHOOLIGOSACCHARIDE--PROTEIN GLYCOSYLTRANSFERASE SUBUNIT DAD1"/>
    <property type="match status" value="1"/>
</dbReference>
<organism evidence="12 13">
    <name type="scientific">Coccomyxa viridis</name>
    <dbReference type="NCBI Taxonomy" id="1274662"/>
    <lineage>
        <taxon>Eukaryota</taxon>
        <taxon>Viridiplantae</taxon>
        <taxon>Chlorophyta</taxon>
        <taxon>core chlorophytes</taxon>
        <taxon>Trebouxiophyceae</taxon>
        <taxon>Trebouxiophyceae incertae sedis</taxon>
        <taxon>Coccomyxaceae</taxon>
        <taxon>Coccomyxa</taxon>
    </lineage>
</organism>
<keyword evidence="8 11" id="KW-0256">Endoplasmic reticulum</keyword>
<comment type="subunit">
    <text evidence="5 11">Component of the oligosaccharyltransferase (OST) complex.</text>
</comment>
<evidence type="ECO:0000256" key="10">
    <source>
        <dbReference type="ARBA" id="ARBA00023136"/>
    </source>
</evidence>
<evidence type="ECO:0000256" key="7">
    <source>
        <dbReference type="ARBA" id="ARBA00022703"/>
    </source>
</evidence>
<keyword evidence="6 11" id="KW-0812">Transmembrane</keyword>
<protein>
    <recommendedName>
        <fullName evidence="11">Dolichyl-diphosphooligosaccharide--protein glycosyltransferase subunit DAD1</fullName>
        <shortName evidence="11">Oligosaccharyl transferase subunit DAD1</shortName>
    </recommendedName>
</protein>
<evidence type="ECO:0000256" key="11">
    <source>
        <dbReference type="RuleBase" id="RU361136"/>
    </source>
</evidence>
<comment type="subcellular location">
    <subcellularLocation>
        <location evidence="2 11">Endoplasmic reticulum membrane</location>
        <topology evidence="2 11">Multi-pass membrane protein</topology>
    </subcellularLocation>
</comment>
<feature type="transmembrane region" description="Helical" evidence="11">
    <location>
        <begin position="102"/>
        <end position="120"/>
    </location>
</feature>
<dbReference type="Pfam" id="PF02109">
    <property type="entry name" value="DAD"/>
    <property type="match status" value="1"/>
</dbReference>
<keyword evidence="10 11" id="KW-0472">Membrane</keyword>
<evidence type="ECO:0000256" key="6">
    <source>
        <dbReference type="ARBA" id="ARBA00022692"/>
    </source>
</evidence>
<feature type="transmembrane region" description="Helical" evidence="11">
    <location>
        <begin position="38"/>
        <end position="58"/>
    </location>
</feature>
<dbReference type="Proteomes" id="UP001497392">
    <property type="component" value="Unassembled WGS sequence"/>
</dbReference>
<evidence type="ECO:0000256" key="3">
    <source>
        <dbReference type="ARBA" id="ARBA00004922"/>
    </source>
</evidence>
<comment type="caution">
    <text evidence="12">The sequence shown here is derived from an EMBL/GenBank/DDBJ whole genome shotgun (WGS) entry which is preliminary data.</text>
</comment>
<comment type="pathway">
    <text evidence="3 11">Protein modification; protein glycosylation.</text>
</comment>
<keyword evidence="9 11" id="KW-1133">Transmembrane helix</keyword>
<keyword evidence="7" id="KW-0053">Apoptosis</keyword>
<accession>A0ABP1FHE4</accession>
<comment type="function">
    <text evidence="1 11">Subunit of the oligosaccharyl transferase (OST) complex that catalyzes the initial transfer of a defined glycan (Glc(3)Man(9)GlcNAc(2) in eukaryotes) from the lipid carrier dolichol-pyrophosphate to an asparagine residue within an Asn-X-Ser/Thr consensus motif in nascent polypeptide chains, the first step in protein N-glycosylation. N-glycosylation occurs cotranslationally and the complex associates with the Sec61 complex at the channel-forming translocon complex that mediates protein translocation across the endoplasmic reticulum (ER). All subunits are required for a maximal enzyme activity.</text>
</comment>
<sequence>MKAISSQIKGVEDNAKLIVKSFFSEYDKTPIRLKIIDAFIVYALLTCATQFLYCFVVGSFPFNSFLSGFFCSLGFFTLMVSLRMQVDPQSTEFKSLLLERAYADVLLCGFLLFLIVWNFMG</sequence>
<evidence type="ECO:0000256" key="9">
    <source>
        <dbReference type="ARBA" id="ARBA00022989"/>
    </source>
</evidence>
<evidence type="ECO:0000313" key="13">
    <source>
        <dbReference type="Proteomes" id="UP001497392"/>
    </source>
</evidence>
<evidence type="ECO:0000256" key="4">
    <source>
        <dbReference type="ARBA" id="ARBA00009386"/>
    </source>
</evidence>
<dbReference type="InterPro" id="IPR003038">
    <property type="entry name" value="DAD/Ost2"/>
</dbReference>
<keyword evidence="13" id="KW-1185">Reference proteome</keyword>
<comment type="similarity">
    <text evidence="4 11">Belongs to the DAD/OST2 family.</text>
</comment>
<evidence type="ECO:0000256" key="1">
    <source>
        <dbReference type="ARBA" id="ARBA00002791"/>
    </source>
</evidence>
<evidence type="ECO:0000256" key="8">
    <source>
        <dbReference type="ARBA" id="ARBA00022824"/>
    </source>
</evidence>
<evidence type="ECO:0000313" key="12">
    <source>
        <dbReference type="EMBL" id="CAL5219353.1"/>
    </source>
</evidence>
<reference evidence="12 13" key="1">
    <citation type="submission" date="2024-06" db="EMBL/GenBank/DDBJ databases">
        <authorList>
            <person name="Kraege A."/>
            <person name="Thomma B."/>
        </authorList>
    </citation>
    <scope>NUCLEOTIDE SEQUENCE [LARGE SCALE GENOMIC DNA]</scope>
</reference>
<evidence type="ECO:0000256" key="2">
    <source>
        <dbReference type="ARBA" id="ARBA00004477"/>
    </source>
</evidence>
<name>A0ABP1FHE4_9CHLO</name>
<feature type="transmembrane region" description="Helical" evidence="11">
    <location>
        <begin position="64"/>
        <end position="82"/>
    </location>
</feature>
<gene>
    <name evidence="12" type="primary">g1169</name>
    <name evidence="12" type="ORF">VP750_LOCUS1012</name>
</gene>
<dbReference type="PANTHER" id="PTHR10705:SF0">
    <property type="entry name" value="DOLICHYL-DIPHOSPHOOLIGOSACCHARIDE--PROTEIN GLYCOSYLTRANSFERASE SUBUNIT DAD1"/>
    <property type="match status" value="1"/>
</dbReference>